<feature type="compositionally biased region" description="Low complexity" evidence="2">
    <location>
        <begin position="36"/>
        <end position="47"/>
    </location>
</feature>
<dbReference type="STRING" id="2512241.A0A553HYJ0"/>
<feature type="coiled-coil region" evidence="1">
    <location>
        <begin position="598"/>
        <end position="678"/>
    </location>
</feature>
<evidence type="ECO:0000256" key="3">
    <source>
        <dbReference type="SAM" id="Phobius"/>
    </source>
</evidence>
<organism evidence="4 5">
    <name type="scientific">Xylaria flabelliformis</name>
    <dbReference type="NCBI Taxonomy" id="2512241"/>
    <lineage>
        <taxon>Eukaryota</taxon>
        <taxon>Fungi</taxon>
        <taxon>Dikarya</taxon>
        <taxon>Ascomycota</taxon>
        <taxon>Pezizomycotina</taxon>
        <taxon>Sordariomycetes</taxon>
        <taxon>Xylariomycetidae</taxon>
        <taxon>Xylariales</taxon>
        <taxon>Xylariaceae</taxon>
        <taxon>Xylaria</taxon>
    </lineage>
</organism>
<reference evidence="5" key="1">
    <citation type="submission" date="2019-06" db="EMBL/GenBank/DDBJ databases">
        <title>Draft genome sequence of the griseofulvin-producing fungus Xylaria cubensis strain G536.</title>
        <authorList>
            <person name="Mead M.E."/>
            <person name="Raja H.A."/>
            <person name="Steenwyk J.L."/>
            <person name="Knowles S.L."/>
            <person name="Oberlies N.H."/>
            <person name="Rokas A."/>
        </authorList>
    </citation>
    <scope>NUCLEOTIDE SEQUENCE [LARGE SCALE GENOMIC DNA]</scope>
    <source>
        <strain evidence="5">G536</strain>
    </source>
</reference>
<evidence type="ECO:0000256" key="2">
    <source>
        <dbReference type="SAM" id="MobiDB-lite"/>
    </source>
</evidence>
<feature type="compositionally biased region" description="Polar residues" evidence="2">
    <location>
        <begin position="563"/>
        <end position="582"/>
    </location>
</feature>
<sequence length="979" mass="107000">MPRASALAKRQSGASNNRDTKHESGLVGPGKRIPRQTQQQQQQQKVQGHPNASAPCRHSTPQQQAQFVAEDATIPSAPPTPPATANGFSEHTAEMHPDPRSPESLRRSSLGAYSETSSAESYNSHAVNVASEDNHRRIDVNATKNSNVHRDPGPLDFAYTVLRLCPLQDTIAILIILMQIPPLALSGIYVLFTLLTFVTSNGLTFSDVFEWNLGAPSLATVICVDGIVLLIWLFLWGPVQHVILDLAQMVIALGLGGGSSSRDGGSMKNTLICLSMILLSHVLRHTKMRYSPIGYLLGSSRFMAPDLDDPLESLDLLRGYDKMQSGWFAWVKSILAIHILTQGLVKYIRDWYLRRERRDSLAQNAADPEAGKSYAPDADGGFSTPDTDATALQNSNALTTKKKRKQSAQVRNRQPLWAALASTKIVVVKEYELTHATAESAGSNATDIHNLGNAPFNTQPGQIWISYVGCDEVCFNTSQFPTRQSNETHRDGSGDEFAKPFYVRVNNAIWQPTRMRPVESCEEGSGPGLRWSGDIYGLTPMSNYECEFVCSVTHGVLFSTSVRTTQPKSTDADATSSKTPAQRSLRPDSPITTLKTSIAANESKLAEERARQKALRKEFHRKVNAIKKENEKLSAAVQSAGTGDDKFRQKIQQNATQQKQAEQAMTNLEQELKECEKVPEALKSSWKSKQSAWTTEKAKFDGAVATFKSFKASVEGGIKGLEDERASLQAKRNKISNRIAKVDGEHARITDANARGLDEAERRRQARETFEKDISRTEREFVSRINDHETIIFNREQENMMLKAQLDSFHTQQVAYPFTGSYENFGEAAGQFVPAGPSTHAQPNVTSTVPYDAPAAWNNSLYQSSLWGPSPLASAFIPQVTAASQPHHQATKSRGRSSSMLSNVSGFTQSSGDDDEWGNVAQGTTQGHWSFGPPPGLGFQHNAKHAINGEAVSDGSHSPSGGSSGSGSARDPTSPPPSS</sequence>
<keyword evidence="5" id="KW-1185">Reference proteome</keyword>
<proteinExistence type="predicted"/>
<gene>
    <name evidence="4" type="ORF">FHL15_006141</name>
</gene>
<accession>A0A553HYJ0</accession>
<feature type="coiled-coil region" evidence="1">
    <location>
        <begin position="718"/>
        <end position="780"/>
    </location>
</feature>
<dbReference type="Proteomes" id="UP000319160">
    <property type="component" value="Unassembled WGS sequence"/>
</dbReference>
<feature type="region of interest" description="Disordered" evidence="2">
    <location>
        <begin position="883"/>
        <end position="979"/>
    </location>
</feature>
<comment type="caution">
    <text evidence="4">The sequence shown here is derived from an EMBL/GenBank/DDBJ whole genome shotgun (WGS) entry which is preliminary data.</text>
</comment>
<feature type="region of interest" description="Disordered" evidence="2">
    <location>
        <begin position="362"/>
        <end position="410"/>
    </location>
</feature>
<dbReference type="AlphaFoldDB" id="A0A553HYJ0"/>
<keyword evidence="3" id="KW-0472">Membrane</keyword>
<feature type="compositionally biased region" description="Polar residues" evidence="2">
    <location>
        <begin position="384"/>
        <end position="399"/>
    </location>
</feature>
<feature type="region of interest" description="Disordered" evidence="2">
    <location>
        <begin position="563"/>
        <end position="589"/>
    </location>
</feature>
<name>A0A553HYJ0_9PEZI</name>
<evidence type="ECO:0000313" key="4">
    <source>
        <dbReference type="EMBL" id="TRX93003.1"/>
    </source>
</evidence>
<feature type="transmembrane region" description="Helical" evidence="3">
    <location>
        <begin position="215"/>
        <end position="235"/>
    </location>
</feature>
<keyword evidence="3" id="KW-1133">Transmembrane helix</keyword>
<feature type="compositionally biased region" description="Polar residues" evidence="2">
    <location>
        <begin position="114"/>
        <end position="126"/>
    </location>
</feature>
<feature type="compositionally biased region" description="Basic and acidic residues" evidence="2">
    <location>
        <begin position="91"/>
        <end position="106"/>
    </location>
</feature>
<keyword evidence="1" id="KW-0175">Coiled coil</keyword>
<feature type="transmembrane region" description="Helical" evidence="3">
    <location>
        <begin position="171"/>
        <end position="195"/>
    </location>
</feature>
<feature type="transmembrane region" description="Helical" evidence="3">
    <location>
        <begin position="327"/>
        <end position="348"/>
    </location>
</feature>
<keyword evidence="3" id="KW-0812">Transmembrane</keyword>
<dbReference type="OrthoDB" id="4158994at2759"/>
<protein>
    <recommendedName>
        <fullName evidence="6">Ubiquitination network signaling protein</fullName>
    </recommendedName>
</protein>
<feature type="compositionally biased region" description="Polar residues" evidence="2">
    <location>
        <begin position="896"/>
        <end position="911"/>
    </location>
</feature>
<evidence type="ECO:0000256" key="1">
    <source>
        <dbReference type="SAM" id="Coils"/>
    </source>
</evidence>
<evidence type="ECO:0008006" key="6">
    <source>
        <dbReference type="Google" id="ProtNLM"/>
    </source>
</evidence>
<feature type="region of interest" description="Disordered" evidence="2">
    <location>
        <begin position="1"/>
        <end position="135"/>
    </location>
</feature>
<dbReference type="EMBL" id="VFLP01000032">
    <property type="protein sequence ID" value="TRX93003.1"/>
    <property type="molecule type" value="Genomic_DNA"/>
</dbReference>
<evidence type="ECO:0000313" key="5">
    <source>
        <dbReference type="Proteomes" id="UP000319160"/>
    </source>
</evidence>